<feature type="region of interest" description="Disordered" evidence="2">
    <location>
        <begin position="1"/>
        <end position="75"/>
    </location>
</feature>
<evidence type="ECO:0000313" key="3">
    <source>
        <dbReference type="EMBL" id="AWY05694.1"/>
    </source>
</evidence>
<keyword evidence="1" id="KW-0175">Coiled coil</keyword>
<evidence type="ECO:0000256" key="2">
    <source>
        <dbReference type="SAM" id="MobiDB-lite"/>
    </source>
</evidence>
<dbReference type="Proteomes" id="UP000250990">
    <property type="component" value="Segment"/>
</dbReference>
<keyword evidence="4" id="KW-1185">Reference proteome</keyword>
<organism evidence="3 4">
    <name type="scientific">Microbacterium phage Percival</name>
    <dbReference type="NCBI Taxonomy" id="2201439"/>
    <lineage>
        <taxon>Viruses</taxon>
        <taxon>Duplodnaviria</taxon>
        <taxon>Heunggongvirae</taxon>
        <taxon>Uroviricota</taxon>
        <taxon>Caudoviricetes</taxon>
        <taxon>Casidaviridae</taxon>
        <taxon>Percivalvirus</taxon>
        <taxon>Percivalvirus percival</taxon>
    </lineage>
</organism>
<feature type="coiled-coil region" evidence="1">
    <location>
        <begin position="84"/>
        <end position="133"/>
    </location>
</feature>
<proteinExistence type="predicted"/>
<dbReference type="EMBL" id="MH271308">
    <property type="protein sequence ID" value="AWY05694.1"/>
    <property type="molecule type" value="Genomic_DNA"/>
</dbReference>
<protein>
    <submittedName>
        <fullName evidence="3">Scaffolding protein</fullName>
    </submittedName>
</protein>
<feature type="compositionally biased region" description="Low complexity" evidence="2">
    <location>
        <begin position="44"/>
        <end position="55"/>
    </location>
</feature>
<name>A0A2Z4Q6U0_9CAUD</name>
<sequence>MPRVLLGPPSPFATLRAARKASSAMPRQGPEHPTVQGDALPMSDAQPTDATTTPAEPSKETAEQTPPWGDDFDPARAWKALTAARDAEKAAKAEVAAYKKAEQEKADAEKTELERLRDQLNAATAEKTALARTAQLNELGLDKALHGFISGETPEAIAEQVAALKTALGHDKDAEGEKPAESATTRPQPKLTPGQGGDDTDEPDLDALVASLR</sequence>
<evidence type="ECO:0000313" key="4">
    <source>
        <dbReference type="Proteomes" id="UP000250990"/>
    </source>
</evidence>
<feature type="compositionally biased region" description="Basic and acidic residues" evidence="2">
    <location>
        <begin position="168"/>
        <end position="180"/>
    </location>
</feature>
<reference evidence="4" key="1">
    <citation type="submission" date="2018-04" db="EMBL/GenBank/DDBJ databases">
        <authorList>
            <person name="Go L.Y."/>
            <person name="Mitchell J.A."/>
        </authorList>
    </citation>
    <scope>NUCLEOTIDE SEQUENCE [LARGE SCALE GENOMIC DNA]</scope>
</reference>
<evidence type="ECO:0000256" key="1">
    <source>
        <dbReference type="SAM" id="Coils"/>
    </source>
</evidence>
<gene>
    <name evidence="3" type="primary">6</name>
    <name evidence="3" type="ORF">PBI_PERCIVAL_6</name>
</gene>
<accession>A0A2Z4Q6U0</accession>
<feature type="region of interest" description="Disordered" evidence="2">
    <location>
        <begin position="163"/>
        <end position="213"/>
    </location>
</feature>